<evidence type="ECO:0008006" key="4">
    <source>
        <dbReference type="Google" id="ProtNLM"/>
    </source>
</evidence>
<reference evidence="2 3" key="1">
    <citation type="submission" date="2019-08" db="EMBL/GenBank/DDBJ databases">
        <title>Draft genome analysis of Rheinheimera tangshanensis isolated from the roots of fresh rice plants (Oryza sativa).</title>
        <authorList>
            <person name="Yu Q."/>
            <person name="Qi Y."/>
            <person name="Zhang H."/>
            <person name="Pu J."/>
        </authorList>
    </citation>
    <scope>NUCLEOTIDE SEQUENCE [LARGE SCALE GENOMIC DNA]</scope>
    <source>
        <strain evidence="2 3">JA3-B52</strain>
    </source>
</reference>
<accession>A0A5C8LMJ8</accession>
<dbReference type="Proteomes" id="UP000321814">
    <property type="component" value="Unassembled WGS sequence"/>
</dbReference>
<proteinExistence type="predicted"/>
<protein>
    <recommendedName>
        <fullName evidence="4">OmpH family outer membrane protein</fullName>
    </recommendedName>
</protein>
<gene>
    <name evidence="2" type="ORF">FU839_17835</name>
</gene>
<keyword evidence="1" id="KW-0732">Signal</keyword>
<dbReference type="RefSeq" id="WP_147905466.1">
    <property type="nucleotide sequence ID" value="NZ_BAAAGC010000005.1"/>
</dbReference>
<dbReference type="AlphaFoldDB" id="A0A5C8LMJ8"/>
<sequence>MKFQKSLTFTLLSAAIAITAGCTAQAETTTVANPAAVPAQIAFIKNCKVIQQRAMTTDEFAAYQRLEAVEQQMEELHLPLKAFEAEMEQHSERMAELSDLVHQEDEHSIRIDKVKMAEQHKLAEEIQEITERHRPHFAALEQKGDEISDIADDFTDLLEKSAPAGGFDHIQVMSDSGKTTECYDGGIKLISRN</sequence>
<name>A0A5C8LMJ8_9GAMM</name>
<comment type="caution">
    <text evidence="2">The sequence shown here is derived from an EMBL/GenBank/DDBJ whole genome shotgun (WGS) entry which is preliminary data.</text>
</comment>
<feature type="chain" id="PRO_5022999494" description="OmpH family outer membrane protein" evidence="1">
    <location>
        <begin position="27"/>
        <end position="193"/>
    </location>
</feature>
<evidence type="ECO:0000313" key="3">
    <source>
        <dbReference type="Proteomes" id="UP000321814"/>
    </source>
</evidence>
<organism evidence="2 3">
    <name type="scientific">Rheinheimera tangshanensis</name>
    <dbReference type="NCBI Taxonomy" id="400153"/>
    <lineage>
        <taxon>Bacteria</taxon>
        <taxon>Pseudomonadati</taxon>
        <taxon>Pseudomonadota</taxon>
        <taxon>Gammaproteobacteria</taxon>
        <taxon>Chromatiales</taxon>
        <taxon>Chromatiaceae</taxon>
        <taxon>Rheinheimera</taxon>
    </lineage>
</organism>
<evidence type="ECO:0000256" key="1">
    <source>
        <dbReference type="SAM" id="SignalP"/>
    </source>
</evidence>
<keyword evidence="3" id="KW-1185">Reference proteome</keyword>
<dbReference type="PROSITE" id="PS51257">
    <property type="entry name" value="PROKAR_LIPOPROTEIN"/>
    <property type="match status" value="1"/>
</dbReference>
<dbReference type="EMBL" id="VRLR01000017">
    <property type="protein sequence ID" value="TXK77787.1"/>
    <property type="molecule type" value="Genomic_DNA"/>
</dbReference>
<evidence type="ECO:0000313" key="2">
    <source>
        <dbReference type="EMBL" id="TXK77787.1"/>
    </source>
</evidence>
<feature type="signal peptide" evidence="1">
    <location>
        <begin position="1"/>
        <end position="26"/>
    </location>
</feature>
<dbReference type="OrthoDB" id="5765320at2"/>